<evidence type="ECO:0000256" key="1">
    <source>
        <dbReference type="SAM" id="MobiDB-lite"/>
    </source>
</evidence>
<feature type="compositionally biased region" description="Basic and acidic residues" evidence="1">
    <location>
        <begin position="2134"/>
        <end position="2154"/>
    </location>
</feature>
<dbReference type="SUPFAM" id="SSF49785">
    <property type="entry name" value="Galactose-binding domain-like"/>
    <property type="match status" value="1"/>
</dbReference>
<organism evidence="2 3">
    <name type="scientific">Vitis vinifera</name>
    <name type="common">Grape</name>
    <dbReference type="NCBI Taxonomy" id="29760"/>
    <lineage>
        <taxon>Eukaryota</taxon>
        <taxon>Viridiplantae</taxon>
        <taxon>Streptophyta</taxon>
        <taxon>Embryophyta</taxon>
        <taxon>Tracheophyta</taxon>
        <taxon>Spermatophyta</taxon>
        <taxon>Magnoliopsida</taxon>
        <taxon>eudicotyledons</taxon>
        <taxon>Gunneridae</taxon>
        <taxon>Pentapetalae</taxon>
        <taxon>rosids</taxon>
        <taxon>Vitales</taxon>
        <taxon>Vitaceae</taxon>
        <taxon>Viteae</taxon>
        <taxon>Vitis</taxon>
    </lineage>
</organism>
<proteinExistence type="predicted"/>
<feature type="compositionally biased region" description="Basic and acidic residues" evidence="1">
    <location>
        <begin position="1975"/>
        <end position="1996"/>
    </location>
</feature>
<dbReference type="InterPro" id="IPR008979">
    <property type="entry name" value="Galactose-bd-like_sf"/>
</dbReference>
<dbReference type="PANTHER" id="PTHR35833:SF1">
    <property type="entry name" value="GALACTOSE-BINDING DOMAIN-CONTAINING PROTEIN"/>
    <property type="match status" value="1"/>
</dbReference>
<evidence type="ECO:0000313" key="2">
    <source>
        <dbReference type="EMBL" id="WKA04793.1"/>
    </source>
</evidence>
<reference evidence="2 3" key="1">
    <citation type="journal article" date="2023" name="Hortic Res">
        <title>The complete reference genome for grapevine (Vitis vinifera L.) genetics and breeding.</title>
        <authorList>
            <person name="Shi X."/>
            <person name="Cao S."/>
            <person name="Wang X."/>
            <person name="Huang S."/>
            <person name="Wang Y."/>
            <person name="Liu Z."/>
            <person name="Liu W."/>
            <person name="Leng X."/>
            <person name="Peng Y."/>
            <person name="Wang N."/>
            <person name="Wang Y."/>
            <person name="Ma Z."/>
            <person name="Xu X."/>
            <person name="Zhang F."/>
            <person name="Xue H."/>
            <person name="Zhong H."/>
            <person name="Wang Y."/>
            <person name="Zhang K."/>
            <person name="Velt A."/>
            <person name="Avia K."/>
            <person name="Holtgrawe D."/>
            <person name="Grimplet J."/>
            <person name="Matus J.T."/>
            <person name="Ware D."/>
            <person name="Wu X."/>
            <person name="Wang H."/>
            <person name="Liu C."/>
            <person name="Fang Y."/>
            <person name="Rustenholz C."/>
            <person name="Cheng Z."/>
            <person name="Xiao H."/>
            <person name="Zhou Y."/>
        </authorList>
    </citation>
    <scope>NUCLEOTIDE SEQUENCE [LARGE SCALE GENOMIC DNA]</scope>
    <source>
        <strain evidence="3">cv. Pinot noir / PN40024</strain>
        <tissue evidence="2">Leaf</tissue>
    </source>
</reference>
<evidence type="ECO:0000313" key="3">
    <source>
        <dbReference type="Proteomes" id="UP001227230"/>
    </source>
</evidence>
<dbReference type="PANTHER" id="PTHR35833">
    <property type="entry name" value="GALACTOSE-BINDING DOMAIN-LIKE, ARMADILLO-TYPE FOLD PROTEIN-RELATED"/>
    <property type="match status" value="1"/>
</dbReference>
<feature type="region of interest" description="Disordered" evidence="1">
    <location>
        <begin position="1975"/>
        <end position="2154"/>
    </location>
</feature>
<feature type="compositionally biased region" description="Basic and acidic residues" evidence="1">
    <location>
        <begin position="2017"/>
        <end position="2028"/>
    </location>
</feature>
<feature type="compositionally biased region" description="Polar residues" evidence="1">
    <location>
        <begin position="228"/>
        <end position="246"/>
    </location>
</feature>
<gene>
    <name evidence="2" type="ORF">VitviT2T_022800</name>
</gene>
<feature type="region of interest" description="Disordered" evidence="1">
    <location>
        <begin position="228"/>
        <end position="254"/>
    </location>
</feature>
<dbReference type="Proteomes" id="UP001227230">
    <property type="component" value="Chromosome 15"/>
</dbReference>
<protein>
    <submittedName>
        <fullName evidence="2">Uncharacterized protein</fullName>
    </submittedName>
</protein>
<keyword evidence="3" id="KW-1185">Reference proteome</keyword>
<dbReference type="Gene3D" id="2.60.120.260">
    <property type="entry name" value="Galactose-binding domain-like"/>
    <property type="match status" value="1"/>
</dbReference>
<feature type="compositionally biased region" description="Polar residues" evidence="1">
    <location>
        <begin position="2035"/>
        <end position="2053"/>
    </location>
</feature>
<sequence>MEIELEPRVKTLSYKIKASSRESPSQKAIHVLDTDLRTHWSTSTNTKEWILLELDEPCLLSHIRIYNKSVLEWEIAVGLRYKPETFVKVRPRCEAPRRDMIYPVNYTPCRYVRISCLRGNPISIFFIQLIGISVTGLEPEFQPVVSHLLPQIISNKQDANDMHLQLLQDITNRLLVFLPQLEGDLTSFPDAPEPSIRFLAMLAGPFYPILHIANERETARALGNISDSEASKNCQPTSALTVSSNFEPRRSRSTSPFVLPTSSAVVFRPDAIFVLLRKAYKDSDLGTVCRMASRILQKLTEPAAVPEASIPSTEITSSVLDETPKTELSNLVLLVDYSNLFGEDFQIPDDHWDLSYLNILDIGAVEEGILHVLFACAAQPHLCSKLADDTSDFWSTLPLVQALLPALRPSVISPPDLIDYNFSQWKQPFVQQALSQIVATSSSALYHSLLHACAGYLSSFSPSHAKAACVLIDLCASALAPWLTQVIAKVDLAVELLEDLLGTIQGARHSLAHARAAIKYIVLALSGHMDDILARYKEAKHKILFLLEMLEPFLDPALTALKNTIAFGDVAQIFMEKQEYACTVALNVIRMAVRKPSVLPSLESEWRRGTVAPSVLLSILDPHMQLPPEIDLCKFPISKTQEQESLKSNSQDDSDGKIDVSDVAMKMDTFEDVSLFFAPTELKSIALTNVSSSLNKNISESSPGDGTTEEKHVTEKNLTKICQNSLLLDAAFPVEYVNLQADYMQLMNYRDCELRASEFRRLALDLHSQHEISPEGHDAAIDALLLAAECYVNPFMSSFRASSKVINQSTGTRIPQNCDISELRKVFEKNSSDLEKVTHLENKRDKVVLQILLEAAKLDRKYKKKMSDEEHYLYYPEEHDDQVINLSLLDIESADAVTLVRQNQALLCNFLIQRLRREQHSMHEILMQSTLFLLHSATKLFCPPEHVIDIILGSAEYLNGVLTSFYYQLKEGNLRLDPEKLYGVQRRWLLLQKLVIASSGGDEELDFANNTNNCFQYRNLIPPSAWMLRIPTFSTSPSPLLRFLGWMAVSRNAKQYMRERLFLASDLPQLTNLLSIFADELALVDNVVKQNDDAVKIQQSGVREEPQTIKGFENTGQPDGDKSFQVIYPDLSKFFPNMKKQFEAFGEIILEAVGLQLRSLSYSVVPDILCWFSDLCSWPFLQKDQLSTRKHLDQLKGYVAKNAKAIILYILEAIVTEHMEAMVPEIPRVVQVLVSLCKTSYCDVSFLDSILHLLKPIISYSLSKVSDEEKLLIDDLCLNFESLCFDELFNNIRHKNDNRDSPTETVHSRALTIFILASVFPDLSFQRKREILESLILWADFAVYEPSSSFHNYLCAFRCVMESCKVLLVRTLRVFGIIPLQMTSFSDVSTGTPCDGCSKSYSWFLNDVCHDSCPMGDTENLESDKSDAVSLGQKVYHLSAEEITNFAQDLEGLICKLSPTVELCWKLHPQLAKKLTVTSAQCFMYSRCLSSFVKRVDNAREDDNENVFPPNSVDQFLIHSRIGLEGLSGIIMMLQENHCWEVASMILDCLLGVPKCFSLDDVIGTICSAIRNFSCSAPKISWRLQTDKWLSILFSRGAYRLHESELPLVGLFCSMLSHPEPEQRFISLQHLGRFVGQDLNGEGMILSPTFCNKLVSTGSVISVSEPITSLLVSRTWDQVVVLASSDTSLHLKARAMALIVDYIPLAERHQLQSFLAAADNVLYGLGKLGHPTCEGPLVQLSLALIAAACLYSPAEDISLIPQDVWRNIEALGMSRTGGLGDLEKKACQALCRLRNEGDDAKEVLKEVLSSTSSRQPDPNFGSTRQSILQVLANLASVQSYFDIFSKKIDQEIMELEEAEIEMDILQKEHALQESPKDSKEHQLPCLDTSTKDGNRLQQIKDCIRSFEKSKLREEIVARRQKKLLVRHARQKYLEEAALREAELLQELDRERTTEAEREIERQRLLEAERAKTRDLRHNLDMEKEKQTQRELQRELEQAELGVRPSRREFSSSAHSGRPRERYRERENGRLGNEGSLRSNTGNLQSEISATGSSMGAMPTVVLSGSRPFSGQPPTILQPRDRPDEGGSSYEENFDGSKDSGDTGSIGDPELVSAFDSLSGGFGSSQRPRGSKSRQIMERKERESRREGKWERKHS</sequence>
<accession>A0ABY9DAW8</accession>
<name>A0ABY9DAW8_VITVI</name>
<dbReference type="EMBL" id="CP126662">
    <property type="protein sequence ID" value="WKA04793.1"/>
    <property type="molecule type" value="Genomic_DNA"/>
</dbReference>